<dbReference type="EC" id="1.8.3.2" evidence="6"/>
<dbReference type="InterPro" id="IPR036774">
    <property type="entry name" value="ERV/ALR_sulphydryl_oxid_sf"/>
</dbReference>
<keyword evidence="2 6" id="KW-0285">Flavoprotein</keyword>
<evidence type="ECO:0000256" key="4">
    <source>
        <dbReference type="ARBA" id="ARBA00023002"/>
    </source>
</evidence>
<reference evidence="9 10" key="1">
    <citation type="submission" date="2024-02" db="EMBL/GenBank/DDBJ databases">
        <authorList>
            <person name="Chen Y."/>
            <person name="Shah S."/>
            <person name="Dougan E. K."/>
            <person name="Thang M."/>
            <person name="Chan C."/>
        </authorList>
    </citation>
    <scope>NUCLEOTIDE SEQUENCE [LARGE SCALE GENOMIC DNA]</scope>
</reference>
<protein>
    <recommendedName>
        <fullName evidence="6">Sulfhydryl oxidase</fullName>
        <ecNumber evidence="6">1.8.3.2</ecNumber>
    </recommendedName>
</protein>
<keyword evidence="3 6" id="KW-0274">FAD</keyword>
<evidence type="ECO:0000256" key="3">
    <source>
        <dbReference type="ARBA" id="ARBA00022827"/>
    </source>
</evidence>
<accession>A0ABP0LRV3</accession>
<organism evidence="9 10">
    <name type="scientific">Durusdinium trenchii</name>
    <dbReference type="NCBI Taxonomy" id="1381693"/>
    <lineage>
        <taxon>Eukaryota</taxon>
        <taxon>Sar</taxon>
        <taxon>Alveolata</taxon>
        <taxon>Dinophyceae</taxon>
        <taxon>Suessiales</taxon>
        <taxon>Symbiodiniaceae</taxon>
        <taxon>Durusdinium</taxon>
    </lineage>
</organism>
<evidence type="ECO:0000256" key="6">
    <source>
        <dbReference type="RuleBase" id="RU371123"/>
    </source>
</evidence>
<feature type="chain" id="PRO_5047437813" description="Sulfhydryl oxidase" evidence="7">
    <location>
        <begin position="18"/>
        <end position="482"/>
    </location>
</feature>
<dbReference type="Proteomes" id="UP001642464">
    <property type="component" value="Unassembled WGS sequence"/>
</dbReference>
<proteinExistence type="predicted"/>
<feature type="domain" description="ERV/ALR sulfhydryl oxidase" evidence="8">
    <location>
        <begin position="342"/>
        <end position="454"/>
    </location>
</feature>
<feature type="signal peptide" evidence="7">
    <location>
        <begin position="1"/>
        <end position="17"/>
    </location>
</feature>
<dbReference type="SUPFAM" id="SSF69000">
    <property type="entry name" value="FAD-dependent thiol oxidase"/>
    <property type="match status" value="1"/>
</dbReference>
<evidence type="ECO:0000256" key="5">
    <source>
        <dbReference type="ARBA" id="ARBA00023157"/>
    </source>
</evidence>
<name>A0ABP0LRV3_9DINO</name>
<dbReference type="Gene3D" id="1.20.120.310">
    <property type="entry name" value="ERV/ALR sulfhydryl oxidase domain"/>
    <property type="match status" value="1"/>
</dbReference>
<dbReference type="EMBL" id="CAXAMM010017413">
    <property type="protein sequence ID" value="CAK9041092.1"/>
    <property type="molecule type" value="Genomic_DNA"/>
</dbReference>
<dbReference type="InterPro" id="IPR017905">
    <property type="entry name" value="ERV/ALR_sulphydryl_oxidase"/>
</dbReference>
<evidence type="ECO:0000256" key="1">
    <source>
        <dbReference type="ARBA" id="ARBA00001974"/>
    </source>
</evidence>
<evidence type="ECO:0000313" key="9">
    <source>
        <dbReference type="EMBL" id="CAK9041092.1"/>
    </source>
</evidence>
<keyword evidence="7" id="KW-0732">Signal</keyword>
<evidence type="ECO:0000313" key="10">
    <source>
        <dbReference type="Proteomes" id="UP001642464"/>
    </source>
</evidence>
<dbReference type="Pfam" id="PF04777">
    <property type="entry name" value="Evr1_Alr"/>
    <property type="match status" value="1"/>
</dbReference>
<keyword evidence="5" id="KW-1015">Disulfide bond</keyword>
<keyword evidence="10" id="KW-1185">Reference proteome</keyword>
<comment type="caution">
    <text evidence="9">The sequence shown here is derived from an EMBL/GenBank/DDBJ whole genome shotgun (WGS) entry which is preliminary data.</text>
</comment>
<evidence type="ECO:0000256" key="7">
    <source>
        <dbReference type="SAM" id="SignalP"/>
    </source>
</evidence>
<evidence type="ECO:0000259" key="8">
    <source>
        <dbReference type="PROSITE" id="PS51324"/>
    </source>
</evidence>
<evidence type="ECO:0000256" key="2">
    <source>
        <dbReference type="ARBA" id="ARBA00022630"/>
    </source>
</evidence>
<sequence>MTSRLALVALATLETSAGPTGGFLAKEEVPGRANADSASINEAGAVTSAGTYFNINGKGDNYTYQYITDCYGRGPAGEPYHCPEGTWCQVESRMNWYPWDVSYMNRGRCLPYVQLNGACEPQFEGDDAWNQKALPRKANGEFFERPVLCAPELICTGETIHVLPSTCVKRRLPEAGCMSSAPFCAGRSPGDCPSSTKDMCVCPRLVNESAFEKNQSSCTQENKVTREKLEHCGSIFNSFNGPNFAFAYQSDHDQSFGSVGLPDDHNIAGGDTVEVKKLRLYRGLGEANFVIANRILQTLWPYPVCDSSTVNCTQFPLPVLLRDYDGELLGNYTDGRKADWMPEEGRGVTNYHCTWMILHTLSVNGKPLLSAEEQTAFHEAILYLSSQFDCKVCRSNIMDIIKFYGMPKGNLRSDYAWWFWRAHNHANEHTYATHSPSQQQIDQTTYLTPEDRRWDMWANAHYEHPWFMPHDVAMRMWNLEDL</sequence>
<dbReference type="PROSITE" id="PS51324">
    <property type="entry name" value="ERV_ALR"/>
    <property type="match status" value="1"/>
</dbReference>
<comment type="catalytic activity">
    <reaction evidence="6">
        <text>2 R'C(R)SH + O2 = R'C(R)S-S(R)CR' + H2O2</text>
        <dbReference type="Rhea" id="RHEA:17357"/>
        <dbReference type="ChEBI" id="CHEBI:15379"/>
        <dbReference type="ChEBI" id="CHEBI:16240"/>
        <dbReference type="ChEBI" id="CHEBI:16520"/>
        <dbReference type="ChEBI" id="CHEBI:17412"/>
        <dbReference type="EC" id="1.8.3.2"/>
    </reaction>
</comment>
<gene>
    <name evidence="9" type="ORF">SCF082_LOCUS23792</name>
</gene>
<keyword evidence="4 6" id="KW-0560">Oxidoreductase</keyword>
<comment type="cofactor">
    <cofactor evidence="1 6">
        <name>FAD</name>
        <dbReference type="ChEBI" id="CHEBI:57692"/>
    </cofactor>
</comment>